<dbReference type="Pfam" id="PF16263">
    <property type="entry name" value="DUF4917"/>
    <property type="match status" value="1"/>
</dbReference>
<reference evidence="1 2" key="1">
    <citation type="submission" date="2023-09" db="EMBL/GenBank/DDBJ databases">
        <title>Thalassobella suaedae gen. nov., sp. nov., a marine bacterium of the family Flavobacteriaceae isolated from a halophyte Suaeda japonica.</title>
        <authorList>
            <person name="Lee S.Y."/>
            <person name="Hwang C.Y."/>
        </authorList>
    </citation>
    <scope>NUCLEOTIDE SEQUENCE [LARGE SCALE GENOMIC DNA]</scope>
    <source>
        <strain evidence="1 2">HL-DH14</strain>
    </source>
</reference>
<sequence length="370" mass="43179">MSNKSDYITKLYAIKTNRMEIEKLMTYQEVVASLNKKKRKKHLLFGNGFSMAFDNNIFSYNALSKFIEDSGDPMVTKLFERLNTKNFELIMQQLDNFCEIADLFSNDKTLVPKIKAVTEQLKNSLIDAVKELHPEHVFKIPDEKSESCMKFLQEYISRDGLVFSTNYDLLLYWVLIRNQVKNAIDGFGRDLETDLDSGEYIPPEDFEYSELRWGKYKKEMTVFHLHGTLPIFDTGINIVKVEYDNAHYLLENVKERIDNKEYPIFVTAGNGQEKLNHIMHNKYLTHCYDQLCAIEGSLVTFGFNFGEYDHHIIDAVNKAAKMGQKVKDKLWSVYIGVYSDENLEYINEIKDKFKCKVTPYNARTANIWNN</sequence>
<dbReference type="RefSeq" id="WP_415866146.1">
    <property type="nucleotide sequence ID" value="NZ_CP134537.1"/>
</dbReference>
<evidence type="ECO:0000313" key="2">
    <source>
        <dbReference type="Proteomes" id="UP001302806"/>
    </source>
</evidence>
<dbReference type="EMBL" id="CP134537">
    <property type="protein sequence ID" value="WNH09752.1"/>
    <property type="molecule type" value="Genomic_DNA"/>
</dbReference>
<accession>A0ABY9XV01</accession>
<organism evidence="1 2">
    <name type="scientific">Thalassobellus suaedae</name>
    <dbReference type="NCBI Taxonomy" id="3074124"/>
    <lineage>
        <taxon>Bacteria</taxon>
        <taxon>Pseudomonadati</taxon>
        <taxon>Bacteroidota</taxon>
        <taxon>Flavobacteriia</taxon>
        <taxon>Flavobacteriales</taxon>
        <taxon>Flavobacteriaceae</taxon>
        <taxon>Thalassobellus</taxon>
    </lineage>
</organism>
<dbReference type="Proteomes" id="UP001302806">
    <property type="component" value="Chromosome"/>
</dbReference>
<dbReference type="InterPro" id="IPR032581">
    <property type="entry name" value="DUF4917"/>
</dbReference>
<proteinExistence type="predicted"/>
<protein>
    <submittedName>
        <fullName evidence="1">DUF4917 family protein</fullName>
    </submittedName>
</protein>
<evidence type="ECO:0000313" key="1">
    <source>
        <dbReference type="EMBL" id="WNH09752.1"/>
    </source>
</evidence>
<name>A0ABY9XV01_9FLAO</name>
<gene>
    <name evidence="1" type="ORF">RHP51_03245</name>
</gene>